<dbReference type="CDD" id="cd14012">
    <property type="entry name" value="PK_eIF2AK_GCN2_rpt1"/>
    <property type="match status" value="1"/>
</dbReference>
<dbReference type="Pfam" id="PF12745">
    <property type="entry name" value="HGTP_anticodon2"/>
    <property type="match status" value="1"/>
</dbReference>
<dbReference type="PIRSF" id="PIRSF000660">
    <property type="entry name" value="Ser/Thr_PK_GCN2"/>
    <property type="match status" value="1"/>
</dbReference>
<feature type="region of interest" description="Disordered" evidence="12">
    <location>
        <begin position="1475"/>
        <end position="1518"/>
    </location>
</feature>
<dbReference type="SUPFAM" id="SSF55681">
    <property type="entry name" value="Class II aaRS and biotin synthetases"/>
    <property type="match status" value="1"/>
</dbReference>
<keyword evidence="4 10" id="KW-0547">Nucleotide-binding</keyword>
<protein>
    <recommendedName>
        <fullName evidence="1">non-specific serine/threonine protein kinase</fullName>
        <ecNumber evidence="1">2.7.11.1</ecNumber>
    </recommendedName>
</protein>
<evidence type="ECO:0000256" key="1">
    <source>
        <dbReference type="ARBA" id="ARBA00012513"/>
    </source>
</evidence>
<evidence type="ECO:0000256" key="6">
    <source>
        <dbReference type="ARBA" id="ARBA00022840"/>
    </source>
</evidence>
<evidence type="ECO:0000256" key="2">
    <source>
        <dbReference type="ARBA" id="ARBA00022527"/>
    </source>
</evidence>
<comment type="caution">
    <text evidence="15">The sequence shown here is derived from an EMBL/GenBank/DDBJ whole genome shotgun (WGS) entry which is preliminary data.</text>
</comment>
<evidence type="ECO:0000256" key="9">
    <source>
        <dbReference type="ARBA" id="ARBA00048679"/>
    </source>
</evidence>
<feature type="region of interest" description="Disordered" evidence="12">
    <location>
        <begin position="666"/>
        <end position="685"/>
    </location>
</feature>
<feature type="region of interest" description="Disordered" evidence="12">
    <location>
        <begin position="1"/>
        <end position="31"/>
    </location>
</feature>
<dbReference type="PANTHER" id="PTHR11042:SF136">
    <property type="entry name" value="EIF-2-ALPHA KINASE GCN2"/>
    <property type="match status" value="1"/>
</dbReference>
<dbReference type="InterPro" id="IPR016135">
    <property type="entry name" value="UBQ-conjugating_enzyme/RWD"/>
</dbReference>
<sequence length="1627" mass="181365">MAGKKRNKNPQKNIEKNEPTPQGLSVAGLPSPALKASYEERQQDEITALEAIYGDDFVIKAAHSAWKKAEPSFDIHIKATSDEDVALTLGVVLVATYPKSPPLLTLKEHGNLKEATLYKVHIYVETQSKEFVKEEEVMMMSLVEGIREILEEAAQAKIAGRALPTLEEERAAHEAAMAKIAQEQKHKEEQKKLQDTKEEEKYLGQMVQQELKRQDERVKESRRKNPPSHVAFSPTDDTRDSEGERIVFDQLCKLTDVEGNSIVFSVVTAKTEFLAGPITTVYEVRPVLPTGQKRPRLALKQVQVHSAGKDQVQFKKQLQALESELDSMKKLRHQAVLEVLDYKIGRTANDTANAMSWSVSVLSPFAEDGSLERLLRWSGHLDVNRVRSCTVNLLDALGWLHSQGVVHQDIHPGNILLVTEPTGDMVPKLADAGYQRELHNLCTTTQAVTSMRDAKSAYWFPPEIAAASKAQYTQKTDIWDLGLVFLQMILGLDVAQKYHSPVDLMDSLSLSDALEELVAFFFKSDPKKRPRAFELSSSEFLATDAPLFVEKTSGGHSSTTLGSLPQITPIRSRSRHNSTTTRGPTSSRYKEDFVEEGRLGKGGFGEVVKARKKLDGQIYAIKKISSGSQGGLTEVLKEVRLLSQLSHPAVVRYFNTWLEEVYDVSEATDEEASTDAGGTDFSRDTVSQGDFNIEFGTSQGGLDFISSSRRLDIEFGDDDSEAVDDDDDDDNINDDDDQSDDEDESDQSDEDSGTDTYGTKGPQHILPVRKRMRRPSHRPYRTILYISMEYCEKRTLRDLIARNLAKNKTEVWRLFRQILQGLVHVHSLNIVHRDLKPDNIFISVGPDGVNNVKIGDFGLASKGLIAADKAHSHASVMDQEDMTRSVGTSVYVAPEVKSGGSGSYTSKVDMYSLGIMFFEMCYPPMLGMQRAQVLEDLRRPHPVLPSDFDPGAAQAEIIMSLLTHNPKERPSSTELLKSNKLPDEMESDTIRRAIAGVADPNSPFFEKILSTLFSRKVDRAKDFVWDMQAQTLSATELLRQRVVKETLISIFKCHGAVEVPTPSLYPASSHYTNAVRLLDNHGNLLQLPFDLKMGRARMLAKSTNAIPQHSYSFGSVYREQHGGGQPNQIGVADFDIVATNTLDLSMKEARVLSVVDDIISAFPTLPSSQMAFQLGHSDLLQLIFEYCGIEPSIRRAAAETLSKLNVQGVTWQKLRGELRAPQCGVSATSVDELQRFDFRDTPAKTFSKLKTLFGSTDFYQKASSTIAHLKEVCEYCKVLGVKTKMYLSPLYSVNEAFFRGGLMFSCVFDKKVRVVLAAGGRYDSLIKEHRHKAGSSLMGERHAVGVSLPWEKLAQVPAKSGGKAFLKRAAEEESHGLFSERRCDVLVASFDPAIRRSTALEVLRTLQTNAISAELADDARSPDELISDRPEEQPAWMIIVKADILKIKTFWRNVPDEELPARELLNWLRGEIRERDSNSKTTTSSRPRGGMAYTEGNSSLGDTSPFPHSNHGHHQQEVRVLTAQTKSKKFNRQTVVEQAQSSAAKLVQGFLDGPIAAIETTDNVLNAIRGTSLSEADTWRRLDVTNAEKKYVREVQDMLLEFRDAGLKHAFVYNFRTGSCIYYDLAA</sequence>
<keyword evidence="6 10" id="KW-0067">ATP-binding</keyword>
<dbReference type="EC" id="2.7.11.1" evidence="1"/>
<dbReference type="SUPFAM" id="SSF54495">
    <property type="entry name" value="UBC-like"/>
    <property type="match status" value="1"/>
</dbReference>
<gene>
    <name evidence="15" type="ORF">FJTKL_15462</name>
</gene>
<dbReference type="Pfam" id="PF05773">
    <property type="entry name" value="RWD"/>
    <property type="match status" value="1"/>
</dbReference>
<reference evidence="15 16" key="1">
    <citation type="submission" date="2024-03" db="EMBL/GenBank/DDBJ databases">
        <title>A high-quality draft genome sequence of Diaporthe vaccinii, a causative agent of upright dieback and viscid rot disease in cranberry plants.</title>
        <authorList>
            <person name="Sarrasin M."/>
            <person name="Lang B.F."/>
            <person name="Burger G."/>
        </authorList>
    </citation>
    <scope>NUCLEOTIDE SEQUENCE [LARGE SCALE GENOMIC DNA]</scope>
    <source>
        <strain evidence="15 16">IS7</strain>
    </source>
</reference>
<proteinExistence type="inferred from homology"/>
<dbReference type="InterPro" id="IPR016255">
    <property type="entry name" value="Gcn2"/>
</dbReference>
<dbReference type="Gene3D" id="3.10.110.10">
    <property type="entry name" value="Ubiquitin Conjugating Enzyme"/>
    <property type="match status" value="1"/>
</dbReference>
<feature type="domain" description="Protein kinase" evidence="13">
    <location>
        <begin position="593"/>
        <end position="981"/>
    </location>
</feature>
<evidence type="ECO:0000259" key="14">
    <source>
        <dbReference type="PROSITE" id="PS50908"/>
    </source>
</evidence>
<evidence type="ECO:0000256" key="4">
    <source>
        <dbReference type="ARBA" id="ARBA00022741"/>
    </source>
</evidence>
<feature type="binding site" evidence="10">
    <location>
        <position position="623"/>
    </location>
    <ligand>
        <name>ATP</name>
        <dbReference type="ChEBI" id="CHEBI:30616"/>
    </ligand>
</feature>
<dbReference type="PANTHER" id="PTHR11042">
    <property type="entry name" value="EUKARYOTIC TRANSLATION INITIATION FACTOR 2-ALPHA KINASE EIF2-ALPHA KINASE -RELATED"/>
    <property type="match status" value="1"/>
</dbReference>
<dbReference type="Pfam" id="PF00069">
    <property type="entry name" value="Pkinase"/>
    <property type="match status" value="3"/>
</dbReference>
<evidence type="ECO:0000313" key="16">
    <source>
        <dbReference type="Proteomes" id="UP001600888"/>
    </source>
</evidence>
<feature type="compositionally biased region" description="Basic and acidic residues" evidence="12">
    <location>
        <begin position="182"/>
        <end position="198"/>
    </location>
</feature>
<dbReference type="SUPFAM" id="SSF56112">
    <property type="entry name" value="Protein kinase-like (PK-like)"/>
    <property type="match status" value="2"/>
</dbReference>
<dbReference type="SMART" id="SM00591">
    <property type="entry name" value="RWD"/>
    <property type="match status" value="1"/>
</dbReference>
<evidence type="ECO:0000256" key="10">
    <source>
        <dbReference type="PROSITE-ProRule" id="PRU10141"/>
    </source>
</evidence>
<feature type="coiled-coil region" evidence="11">
    <location>
        <begin position="311"/>
        <end position="338"/>
    </location>
</feature>
<dbReference type="InterPro" id="IPR024435">
    <property type="entry name" value="HisRS-related_dom"/>
</dbReference>
<dbReference type="InterPro" id="IPR050339">
    <property type="entry name" value="CC_SR_Kinase"/>
</dbReference>
<feature type="compositionally biased region" description="Basic and acidic residues" evidence="12">
    <location>
        <begin position="210"/>
        <end position="219"/>
    </location>
</feature>
<keyword evidence="11" id="KW-0175">Coiled coil</keyword>
<dbReference type="PROSITE" id="PS50011">
    <property type="entry name" value="PROTEIN_KINASE_DOM"/>
    <property type="match status" value="2"/>
</dbReference>
<feature type="region of interest" description="Disordered" evidence="12">
    <location>
        <begin position="179"/>
        <end position="198"/>
    </location>
</feature>
<feature type="region of interest" description="Disordered" evidence="12">
    <location>
        <begin position="207"/>
        <end position="241"/>
    </location>
</feature>
<dbReference type="InterPro" id="IPR006575">
    <property type="entry name" value="RWD_dom"/>
</dbReference>
<dbReference type="InterPro" id="IPR000719">
    <property type="entry name" value="Prot_kinase_dom"/>
</dbReference>
<dbReference type="InterPro" id="IPR017441">
    <property type="entry name" value="Protein_kinase_ATP_BS"/>
</dbReference>
<keyword evidence="2" id="KW-0723">Serine/threonine-protein kinase</keyword>
<dbReference type="SMART" id="SM00220">
    <property type="entry name" value="S_TKc"/>
    <property type="match status" value="2"/>
</dbReference>
<dbReference type="CDD" id="cd23823">
    <property type="entry name" value="RWD_GCN2"/>
    <property type="match status" value="1"/>
</dbReference>
<evidence type="ECO:0000256" key="12">
    <source>
        <dbReference type="SAM" id="MobiDB-lite"/>
    </source>
</evidence>
<feature type="domain" description="Protein kinase" evidence="13">
    <location>
        <begin position="267"/>
        <end position="541"/>
    </location>
</feature>
<dbReference type="InterPro" id="IPR011009">
    <property type="entry name" value="Kinase-like_dom_sf"/>
</dbReference>
<feature type="compositionally biased region" description="Acidic residues" evidence="12">
    <location>
        <begin position="717"/>
        <end position="753"/>
    </location>
</feature>
<evidence type="ECO:0000256" key="8">
    <source>
        <dbReference type="ARBA" id="ARBA00047899"/>
    </source>
</evidence>
<dbReference type="Gene3D" id="3.30.930.10">
    <property type="entry name" value="Bira Bifunctional Protein, Domain 2"/>
    <property type="match status" value="1"/>
</dbReference>
<dbReference type="InterPro" id="IPR008271">
    <property type="entry name" value="Ser/Thr_kinase_AS"/>
</dbReference>
<dbReference type="EMBL" id="JBAWTH010000009">
    <property type="protein sequence ID" value="KAL2290322.1"/>
    <property type="molecule type" value="Genomic_DNA"/>
</dbReference>
<evidence type="ECO:0000256" key="7">
    <source>
        <dbReference type="ARBA" id="ARBA00037982"/>
    </source>
</evidence>
<dbReference type="Proteomes" id="UP001600888">
    <property type="component" value="Unassembled WGS sequence"/>
</dbReference>
<feature type="region of interest" description="Disordered" evidence="12">
    <location>
        <begin position="717"/>
        <end position="765"/>
    </location>
</feature>
<feature type="domain" description="RWD" evidence="14">
    <location>
        <begin position="44"/>
        <end position="153"/>
    </location>
</feature>
<dbReference type="PROSITE" id="PS50908">
    <property type="entry name" value="RWD"/>
    <property type="match status" value="1"/>
</dbReference>
<comment type="similarity">
    <text evidence="7">Belongs to the protein kinase superfamily. Ser/Thr protein kinase family. GCN2 subfamily.</text>
</comment>
<dbReference type="Gene3D" id="1.10.510.10">
    <property type="entry name" value="Transferase(Phosphotransferase) domain 1"/>
    <property type="match status" value="2"/>
</dbReference>
<accession>A0ABR4F6K4</accession>
<keyword evidence="16" id="KW-1185">Reference proteome</keyword>
<dbReference type="PROSITE" id="PS00107">
    <property type="entry name" value="PROTEIN_KINASE_ATP"/>
    <property type="match status" value="1"/>
</dbReference>
<comment type="catalytic activity">
    <reaction evidence="9">
        <text>L-seryl-[protein] + ATP = O-phospho-L-seryl-[protein] + ADP + H(+)</text>
        <dbReference type="Rhea" id="RHEA:17989"/>
        <dbReference type="Rhea" id="RHEA-COMP:9863"/>
        <dbReference type="Rhea" id="RHEA-COMP:11604"/>
        <dbReference type="ChEBI" id="CHEBI:15378"/>
        <dbReference type="ChEBI" id="CHEBI:29999"/>
        <dbReference type="ChEBI" id="CHEBI:30616"/>
        <dbReference type="ChEBI" id="CHEBI:83421"/>
        <dbReference type="ChEBI" id="CHEBI:456216"/>
        <dbReference type="EC" id="2.7.11.1"/>
    </reaction>
</comment>
<evidence type="ECO:0000313" key="15">
    <source>
        <dbReference type="EMBL" id="KAL2290322.1"/>
    </source>
</evidence>
<name>A0ABR4F6K4_9PEZI</name>
<evidence type="ECO:0000259" key="13">
    <source>
        <dbReference type="PROSITE" id="PS50011"/>
    </source>
</evidence>
<comment type="catalytic activity">
    <reaction evidence="8">
        <text>L-threonyl-[protein] + ATP = O-phospho-L-threonyl-[protein] + ADP + H(+)</text>
        <dbReference type="Rhea" id="RHEA:46608"/>
        <dbReference type="Rhea" id="RHEA-COMP:11060"/>
        <dbReference type="Rhea" id="RHEA-COMP:11605"/>
        <dbReference type="ChEBI" id="CHEBI:15378"/>
        <dbReference type="ChEBI" id="CHEBI:30013"/>
        <dbReference type="ChEBI" id="CHEBI:30616"/>
        <dbReference type="ChEBI" id="CHEBI:61977"/>
        <dbReference type="ChEBI" id="CHEBI:456216"/>
        <dbReference type="EC" id="2.7.11.1"/>
    </reaction>
</comment>
<dbReference type="InterPro" id="IPR045864">
    <property type="entry name" value="aa-tRNA-synth_II/BPL/LPL"/>
</dbReference>
<dbReference type="CDD" id="cd14046">
    <property type="entry name" value="STKc_EIF2AK4_GCN2_rpt2"/>
    <property type="match status" value="1"/>
</dbReference>
<keyword evidence="5" id="KW-0418">Kinase</keyword>
<dbReference type="PROSITE" id="PS00108">
    <property type="entry name" value="PROTEIN_KINASE_ST"/>
    <property type="match status" value="1"/>
</dbReference>
<evidence type="ECO:0000256" key="5">
    <source>
        <dbReference type="ARBA" id="ARBA00022777"/>
    </source>
</evidence>
<dbReference type="Pfam" id="PF13393">
    <property type="entry name" value="tRNA-synt_His"/>
    <property type="match status" value="1"/>
</dbReference>
<keyword evidence="3" id="KW-0808">Transferase</keyword>
<evidence type="ECO:0000256" key="3">
    <source>
        <dbReference type="ARBA" id="ARBA00022679"/>
    </source>
</evidence>
<dbReference type="InterPro" id="IPR041715">
    <property type="entry name" value="HisRS-like_core"/>
</dbReference>
<organism evidence="15 16">
    <name type="scientific">Diaporthe vaccinii</name>
    <dbReference type="NCBI Taxonomy" id="105482"/>
    <lineage>
        <taxon>Eukaryota</taxon>
        <taxon>Fungi</taxon>
        <taxon>Dikarya</taxon>
        <taxon>Ascomycota</taxon>
        <taxon>Pezizomycotina</taxon>
        <taxon>Sordariomycetes</taxon>
        <taxon>Sordariomycetidae</taxon>
        <taxon>Diaporthales</taxon>
        <taxon>Diaporthaceae</taxon>
        <taxon>Diaporthe</taxon>
        <taxon>Diaporthe eres species complex</taxon>
    </lineage>
</organism>
<dbReference type="Gene3D" id="3.30.200.20">
    <property type="entry name" value="Phosphorylase Kinase, domain 1"/>
    <property type="match status" value="1"/>
</dbReference>
<evidence type="ECO:0000256" key="11">
    <source>
        <dbReference type="SAM" id="Coils"/>
    </source>
</evidence>